<name>A0A4C1SFD2_EUMVA</name>
<evidence type="ECO:0000313" key="1">
    <source>
        <dbReference type="EMBL" id="GBP00734.1"/>
    </source>
</evidence>
<comment type="caution">
    <text evidence="1">The sequence shown here is derived from an EMBL/GenBank/DDBJ whole genome shotgun (WGS) entry which is preliminary data.</text>
</comment>
<accession>A0A4C1SFD2</accession>
<reference evidence="1 2" key="1">
    <citation type="journal article" date="2019" name="Commun. Biol.">
        <title>The bagworm genome reveals a unique fibroin gene that provides high tensile strength.</title>
        <authorList>
            <person name="Kono N."/>
            <person name="Nakamura H."/>
            <person name="Ohtoshi R."/>
            <person name="Tomita M."/>
            <person name="Numata K."/>
            <person name="Arakawa K."/>
        </authorList>
    </citation>
    <scope>NUCLEOTIDE SEQUENCE [LARGE SCALE GENOMIC DNA]</scope>
</reference>
<sequence length="175" mass="19769">MGDLTRTSIGVLFLPLLQAGRPNHLLRMRQRKPVVIRYVFLARAASLASLPLRLAINQDHIDFAFYVATIGTDVRSDYGETVHGLGFQVLDASQNRSQAHVPEIDLPHPEHALDEANRLDTRVSRATGRQKYLTNLYRASPYITSLLLTLIWRRSSFERMSEKGLGRLYGEPGMP</sequence>
<proteinExistence type="predicted"/>
<protein>
    <submittedName>
        <fullName evidence="1">Uncharacterized protein</fullName>
    </submittedName>
</protein>
<keyword evidence="2" id="KW-1185">Reference proteome</keyword>
<dbReference type="EMBL" id="BGZK01000006">
    <property type="protein sequence ID" value="GBP00734.1"/>
    <property type="molecule type" value="Genomic_DNA"/>
</dbReference>
<dbReference type="AlphaFoldDB" id="A0A4C1SFD2"/>
<organism evidence="1 2">
    <name type="scientific">Eumeta variegata</name>
    <name type="common">Bagworm moth</name>
    <name type="synonym">Eumeta japonica</name>
    <dbReference type="NCBI Taxonomy" id="151549"/>
    <lineage>
        <taxon>Eukaryota</taxon>
        <taxon>Metazoa</taxon>
        <taxon>Ecdysozoa</taxon>
        <taxon>Arthropoda</taxon>
        <taxon>Hexapoda</taxon>
        <taxon>Insecta</taxon>
        <taxon>Pterygota</taxon>
        <taxon>Neoptera</taxon>
        <taxon>Endopterygota</taxon>
        <taxon>Lepidoptera</taxon>
        <taxon>Glossata</taxon>
        <taxon>Ditrysia</taxon>
        <taxon>Tineoidea</taxon>
        <taxon>Psychidae</taxon>
        <taxon>Oiketicinae</taxon>
        <taxon>Eumeta</taxon>
    </lineage>
</organism>
<dbReference type="Proteomes" id="UP000299102">
    <property type="component" value="Unassembled WGS sequence"/>
</dbReference>
<gene>
    <name evidence="1" type="ORF">EVAR_76967_1</name>
</gene>
<evidence type="ECO:0000313" key="2">
    <source>
        <dbReference type="Proteomes" id="UP000299102"/>
    </source>
</evidence>